<proteinExistence type="inferred from homology"/>
<keyword evidence="5" id="KW-0998">Cell outer membrane</keyword>
<evidence type="ECO:0000313" key="10">
    <source>
        <dbReference type="Proteomes" id="UP000646484"/>
    </source>
</evidence>
<comment type="caution">
    <text evidence="9">The sequence shown here is derived from an EMBL/GenBank/DDBJ whole genome shotgun (WGS) entry which is preliminary data.</text>
</comment>
<evidence type="ECO:0000256" key="2">
    <source>
        <dbReference type="ARBA" id="ARBA00006275"/>
    </source>
</evidence>
<reference evidence="9 10" key="1">
    <citation type="submission" date="2020-08" db="EMBL/GenBank/DDBJ databases">
        <title>Genome public.</title>
        <authorList>
            <person name="Liu C."/>
            <person name="Sun Q."/>
        </authorList>
    </citation>
    <scope>NUCLEOTIDE SEQUENCE [LARGE SCALE GENOMIC DNA]</scope>
    <source>
        <strain evidence="9 10">NSJ-56</strain>
    </source>
</reference>
<dbReference type="Pfam" id="PF14322">
    <property type="entry name" value="SusD-like_3"/>
    <property type="match status" value="1"/>
</dbReference>
<dbReference type="Pfam" id="PF07980">
    <property type="entry name" value="SusD_RagB"/>
    <property type="match status" value="1"/>
</dbReference>
<dbReference type="RefSeq" id="WP_186976457.1">
    <property type="nucleotide sequence ID" value="NZ_JACOOH010000005.1"/>
</dbReference>
<evidence type="ECO:0000259" key="8">
    <source>
        <dbReference type="Pfam" id="PF14322"/>
    </source>
</evidence>
<feature type="domain" description="RagB/SusD" evidence="7">
    <location>
        <begin position="350"/>
        <end position="421"/>
    </location>
</feature>
<evidence type="ECO:0000313" key="9">
    <source>
        <dbReference type="EMBL" id="MBC5622018.1"/>
    </source>
</evidence>
<comment type="similarity">
    <text evidence="2">Belongs to the SusD family.</text>
</comment>
<dbReference type="InterPro" id="IPR011990">
    <property type="entry name" value="TPR-like_helical_dom_sf"/>
</dbReference>
<dbReference type="Proteomes" id="UP000646484">
    <property type="component" value="Unassembled WGS sequence"/>
</dbReference>
<feature type="chain" id="PRO_5046343907" evidence="6">
    <location>
        <begin position="20"/>
        <end position="469"/>
    </location>
</feature>
<evidence type="ECO:0000256" key="4">
    <source>
        <dbReference type="ARBA" id="ARBA00023136"/>
    </source>
</evidence>
<feature type="signal peptide" evidence="6">
    <location>
        <begin position="1"/>
        <end position="19"/>
    </location>
</feature>
<feature type="domain" description="SusD-like N-terminal" evidence="8">
    <location>
        <begin position="22"/>
        <end position="225"/>
    </location>
</feature>
<dbReference type="EMBL" id="JACOOH010000005">
    <property type="protein sequence ID" value="MBC5622018.1"/>
    <property type="molecule type" value="Genomic_DNA"/>
</dbReference>
<comment type="subcellular location">
    <subcellularLocation>
        <location evidence="1">Cell outer membrane</location>
    </subcellularLocation>
</comment>
<dbReference type="InterPro" id="IPR033985">
    <property type="entry name" value="SusD-like_N"/>
</dbReference>
<dbReference type="InterPro" id="IPR012944">
    <property type="entry name" value="SusD_RagB_dom"/>
</dbReference>
<keyword evidence="10" id="KW-1185">Reference proteome</keyword>
<protein>
    <submittedName>
        <fullName evidence="9">RagB/SusD family nutrient uptake outer membrane protein</fullName>
    </submittedName>
</protein>
<dbReference type="PROSITE" id="PS51257">
    <property type="entry name" value="PROKAR_LIPOPROTEIN"/>
    <property type="match status" value="1"/>
</dbReference>
<evidence type="ECO:0000256" key="6">
    <source>
        <dbReference type="SAM" id="SignalP"/>
    </source>
</evidence>
<keyword evidence="3 6" id="KW-0732">Signal</keyword>
<dbReference type="SUPFAM" id="SSF48452">
    <property type="entry name" value="TPR-like"/>
    <property type="match status" value="1"/>
</dbReference>
<accession>A0ABR7D248</accession>
<gene>
    <name evidence="9" type="ORF">H8S64_12995</name>
</gene>
<evidence type="ECO:0000259" key="7">
    <source>
        <dbReference type="Pfam" id="PF07980"/>
    </source>
</evidence>
<organism evidence="9 10">
    <name type="scientific">Butyricimonas hominis</name>
    <dbReference type="NCBI Taxonomy" id="2763032"/>
    <lineage>
        <taxon>Bacteria</taxon>
        <taxon>Pseudomonadati</taxon>
        <taxon>Bacteroidota</taxon>
        <taxon>Bacteroidia</taxon>
        <taxon>Bacteroidales</taxon>
        <taxon>Odoribacteraceae</taxon>
        <taxon>Butyricimonas</taxon>
    </lineage>
</organism>
<evidence type="ECO:0000256" key="3">
    <source>
        <dbReference type="ARBA" id="ARBA00022729"/>
    </source>
</evidence>
<sequence>MNKNILLSLVVGLSCSLSACSDWVDIKTKGKLIPEETVNYRYLMNNTENFKYTLAYHDVASDDINMSDETQQNAVYETDKFIPIYTWADEIYSQSENDQEMNAVYQVIYNCNVVIDEVMGSKNGTQAEKLSIRAEALVHRADAYLALVNVYGKPYNTATAATDQGVPLLTTPRVEGSLPRASVERVYEQIISDLNDAFEYLPDVPQFNFYPSKCAVYALKARAYLLMGNYTEAKANAVEALKLQSGLENLNLYIGDAVTYPENLKDKEVILAKMPRTTFSLTSYSAVDLVLSDGLLNLFDRDYDLRYLYFTRPMSELGVEYTGRIYFKNHLYNSSYPKYESRSMGPSVPEMMLIEAECWAREGKTTEAMNILNTLREYRFSPDEYYTLSAATATEALGHVLQERRKELMCRGLRWMDQRRLTNDPDFPTQTVTRVFKGTTYTLQPGAVRYTFPMGELYLEENPEIGQIE</sequence>
<evidence type="ECO:0000256" key="1">
    <source>
        <dbReference type="ARBA" id="ARBA00004442"/>
    </source>
</evidence>
<name>A0ABR7D248_9BACT</name>
<keyword evidence="4" id="KW-0472">Membrane</keyword>
<evidence type="ECO:0000256" key="5">
    <source>
        <dbReference type="ARBA" id="ARBA00023237"/>
    </source>
</evidence>
<dbReference type="Gene3D" id="1.25.40.390">
    <property type="match status" value="1"/>
</dbReference>